<dbReference type="Proteomes" id="UP000814033">
    <property type="component" value="Unassembled WGS sequence"/>
</dbReference>
<comment type="caution">
    <text evidence="1">The sequence shown here is derived from an EMBL/GenBank/DDBJ whole genome shotgun (WGS) entry which is preliminary data.</text>
</comment>
<evidence type="ECO:0000313" key="2">
    <source>
        <dbReference type="Proteomes" id="UP000814033"/>
    </source>
</evidence>
<organism evidence="1 2">
    <name type="scientific">Auriscalpium vulgare</name>
    <dbReference type="NCBI Taxonomy" id="40419"/>
    <lineage>
        <taxon>Eukaryota</taxon>
        <taxon>Fungi</taxon>
        <taxon>Dikarya</taxon>
        <taxon>Basidiomycota</taxon>
        <taxon>Agaricomycotina</taxon>
        <taxon>Agaricomycetes</taxon>
        <taxon>Russulales</taxon>
        <taxon>Auriscalpiaceae</taxon>
        <taxon>Auriscalpium</taxon>
    </lineage>
</organism>
<reference evidence="1" key="1">
    <citation type="submission" date="2021-02" db="EMBL/GenBank/DDBJ databases">
        <authorList>
            <consortium name="DOE Joint Genome Institute"/>
            <person name="Ahrendt S."/>
            <person name="Looney B.P."/>
            <person name="Miyauchi S."/>
            <person name="Morin E."/>
            <person name="Drula E."/>
            <person name="Courty P.E."/>
            <person name="Chicoki N."/>
            <person name="Fauchery L."/>
            <person name="Kohler A."/>
            <person name="Kuo A."/>
            <person name="Labutti K."/>
            <person name="Pangilinan J."/>
            <person name="Lipzen A."/>
            <person name="Riley R."/>
            <person name="Andreopoulos W."/>
            <person name="He G."/>
            <person name="Johnson J."/>
            <person name="Barry K.W."/>
            <person name="Grigoriev I.V."/>
            <person name="Nagy L."/>
            <person name="Hibbett D."/>
            <person name="Henrissat B."/>
            <person name="Matheny P.B."/>
            <person name="Labbe J."/>
            <person name="Martin F."/>
        </authorList>
    </citation>
    <scope>NUCLEOTIDE SEQUENCE</scope>
    <source>
        <strain evidence="1">FP105234-sp</strain>
    </source>
</reference>
<accession>A0ACB8RNM7</accession>
<dbReference type="EMBL" id="MU275945">
    <property type="protein sequence ID" value="KAI0045650.1"/>
    <property type="molecule type" value="Genomic_DNA"/>
</dbReference>
<keyword evidence="2" id="KW-1185">Reference proteome</keyword>
<sequence>MQLSAALITLALAVGSASARHSRGFERRAAFTLQNGKDAVAQNAKFSALTADSSCTAGEIACVGDKFAQCVSSKFVIQACGPGTVCAALPLDNSAGTTVTCTTAADRDARIAASGATASGASNSTASSTSAAAATSTTAAAAGKGGDNAGNGTAVSGQSGNPQTSLTLDPKVIAKGFADNGQDVAEAGQVASLTSTNNFINFCLTVNKPITNGQQIKTGSCNPAPMGVIAATTNMPSGKFQVPKNLDTIKANTNFTISLALKHLDAGHFTNAQENYYAAPQQVNSAGDIIGHTHVVVEKIDSLTTTKVTDPNVFQFFKGVNGALVNGAVTADVSGGLPVGCYRLASINAAENHQPTLVAIAQHGSLDDMVYFCATADGKPDLAAAGVADIAAGKGAAAGAAAAAATGAAAAKASKGAAAAIKN</sequence>
<protein>
    <submittedName>
        <fullName evidence="1">Uncharacterized protein</fullName>
    </submittedName>
</protein>
<evidence type="ECO:0000313" key="1">
    <source>
        <dbReference type="EMBL" id="KAI0045650.1"/>
    </source>
</evidence>
<gene>
    <name evidence="1" type="ORF">FA95DRAFT_96855</name>
</gene>
<reference evidence="1" key="2">
    <citation type="journal article" date="2022" name="New Phytol.">
        <title>Evolutionary transition to the ectomycorrhizal habit in the genomes of a hyperdiverse lineage of mushroom-forming fungi.</title>
        <authorList>
            <person name="Looney B."/>
            <person name="Miyauchi S."/>
            <person name="Morin E."/>
            <person name="Drula E."/>
            <person name="Courty P.E."/>
            <person name="Kohler A."/>
            <person name="Kuo A."/>
            <person name="LaButti K."/>
            <person name="Pangilinan J."/>
            <person name="Lipzen A."/>
            <person name="Riley R."/>
            <person name="Andreopoulos W."/>
            <person name="He G."/>
            <person name="Johnson J."/>
            <person name="Nolan M."/>
            <person name="Tritt A."/>
            <person name="Barry K.W."/>
            <person name="Grigoriev I.V."/>
            <person name="Nagy L.G."/>
            <person name="Hibbett D."/>
            <person name="Henrissat B."/>
            <person name="Matheny P.B."/>
            <person name="Labbe J."/>
            <person name="Martin F.M."/>
        </authorList>
    </citation>
    <scope>NUCLEOTIDE SEQUENCE</scope>
    <source>
        <strain evidence="1">FP105234-sp</strain>
    </source>
</reference>
<name>A0ACB8RNM7_9AGAM</name>
<proteinExistence type="predicted"/>